<dbReference type="GO" id="GO:0010780">
    <property type="term" value="P:meiotic DNA double-strand break formation involved in reciprocal meiotic recombination"/>
    <property type="evidence" value="ECO:0007669"/>
    <property type="project" value="EnsemblFungi"/>
</dbReference>
<evidence type="ECO:0000256" key="10">
    <source>
        <dbReference type="ARBA" id="ARBA00022801"/>
    </source>
</evidence>
<keyword evidence="6 16" id="KW-0540">Nuclease</keyword>
<dbReference type="GO" id="GO:0060090">
    <property type="term" value="F:molecular adaptor activity"/>
    <property type="evidence" value="ECO:0007669"/>
    <property type="project" value="EnsemblFungi"/>
</dbReference>
<evidence type="ECO:0000256" key="11">
    <source>
        <dbReference type="ARBA" id="ARBA00022839"/>
    </source>
</evidence>
<dbReference type="GO" id="GO:0051880">
    <property type="term" value="F:G-quadruplex DNA binding"/>
    <property type="evidence" value="ECO:0007669"/>
    <property type="project" value="EnsemblFungi"/>
</dbReference>
<evidence type="ECO:0000256" key="2">
    <source>
        <dbReference type="ARBA" id="ARBA00004123"/>
    </source>
</evidence>
<feature type="region of interest" description="Disordered" evidence="19">
    <location>
        <begin position="512"/>
        <end position="641"/>
    </location>
</feature>
<evidence type="ECO:0000256" key="7">
    <source>
        <dbReference type="ARBA" id="ARBA00022723"/>
    </source>
</evidence>
<gene>
    <name evidence="21" type="ORF">PGUG_04191</name>
</gene>
<dbReference type="OMA" id="ESCMFNA"/>
<dbReference type="KEGG" id="pgu:PGUG_04191"/>
<keyword evidence="11 16" id="KW-0269">Exonuclease</keyword>
<dbReference type="GO" id="GO:1990918">
    <property type="term" value="P:double-strand break repair involved in meiotic recombination"/>
    <property type="evidence" value="ECO:0007669"/>
    <property type="project" value="EnsemblFungi"/>
</dbReference>
<feature type="compositionally biased region" description="Low complexity" evidence="19">
    <location>
        <begin position="592"/>
        <end position="610"/>
    </location>
</feature>
<dbReference type="PANTHER" id="PTHR10139">
    <property type="entry name" value="DOUBLE-STRAND BREAK REPAIR PROTEIN MRE11"/>
    <property type="match status" value="1"/>
</dbReference>
<dbReference type="GO" id="GO:0006357">
    <property type="term" value="P:regulation of transcription by RNA polymerase II"/>
    <property type="evidence" value="ECO:0007669"/>
    <property type="project" value="EnsemblFungi"/>
</dbReference>
<dbReference type="GO" id="GO:0000727">
    <property type="term" value="P:double-strand break repair via break-induced replication"/>
    <property type="evidence" value="ECO:0007669"/>
    <property type="project" value="EnsemblFungi"/>
</dbReference>
<evidence type="ECO:0000256" key="15">
    <source>
        <dbReference type="ARBA" id="ARBA00023254"/>
    </source>
</evidence>
<comment type="cofactor">
    <cofactor evidence="1 16">
        <name>Mn(2+)</name>
        <dbReference type="ChEBI" id="CHEBI:29035"/>
    </cofactor>
</comment>
<feature type="active site" description="Proton donor" evidence="17">
    <location>
        <position position="129"/>
    </location>
</feature>
<sequence length="641" mass="71864">MPPSKRIPQGPNTISILITTDNHVGYHENDPIRGDDSGKTFEEITRIAKERDVDMVVQGGDLFHVNKPSKKSLYQVIKSLRSNCLGDRPCELELISDPSMALTSDFPGVNYEDENFNIGVPVFAISGNHDDATGDSLLSPLDILAASGLVNYFGKVVNNEDITVAPLLFKKGTTKLALYGIGNVKDERLHRVFRDNKATFLRSSDEPDSWFNFLCVHQNHVAHTRTSYIPENFLPKFMDFVLWGHEHECIPEPMYNPEMGFDVLQPGSSVATALSPGEMVEKNVFIMNIRDNKYSIEPVKLKTVRPFIMEEVVLQKEGFVPGPASKDDVSKFLVNKVQELIQKANEIDTSGQLPLIRLRVDYTGDYHVENPRRFSNRFVGKIANVNDVILLFKKKNNDLAVTSRPKFVDQSNDEVQPEVQLEDFFEEFLKQTNLALVPEEGINYAVRRYIENDDKTILHKFIEKEIEVETKMLLDMDIDKNHLNLDDEQAAKRVFKEILGKVKNERPDWNKTISEISNSKPVKAKAVASKSKPKPQVKKSAKSAKSESIVLSDSDVSDESMEEVVSDSEGSVITSDEEDLPEPPKSSARNGASKSTARKTATTKPALKKPVAPRKKASTKGKKTETQGKKSLLDDILSMGR</sequence>
<dbReference type="OrthoDB" id="30417at2759"/>
<dbReference type="CDD" id="cd00840">
    <property type="entry name" value="MPP_Mre11_N"/>
    <property type="match status" value="1"/>
</dbReference>
<dbReference type="GO" id="GO:0140445">
    <property type="term" value="C:chromosome, telomeric repeat region"/>
    <property type="evidence" value="ECO:0007669"/>
    <property type="project" value="EnsemblFungi"/>
</dbReference>
<dbReference type="GO" id="GO:0097552">
    <property type="term" value="P:mitochondrial double-strand break repair via homologous recombination"/>
    <property type="evidence" value="ECO:0007669"/>
    <property type="project" value="EnsemblFungi"/>
</dbReference>
<dbReference type="InterPro" id="IPR003701">
    <property type="entry name" value="Mre11"/>
</dbReference>
<dbReference type="GO" id="GO:0000014">
    <property type="term" value="F:single-stranded DNA endodeoxyribonuclease activity"/>
    <property type="evidence" value="ECO:0007669"/>
    <property type="project" value="TreeGrafter"/>
</dbReference>
<evidence type="ECO:0000256" key="1">
    <source>
        <dbReference type="ARBA" id="ARBA00001936"/>
    </source>
</evidence>
<evidence type="ECO:0000313" key="21">
    <source>
        <dbReference type="EMBL" id="EDK40093.2"/>
    </source>
</evidence>
<accession>A5DLP0</accession>
<evidence type="ECO:0000256" key="6">
    <source>
        <dbReference type="ARBA" id="ARBA00022722"/>
    </source>
</evidence>
<evidence type="ECO:0000256" key="5">
    <source>
        <dbReference type="ARBA" id="ARBA00022454"/>
    </source>
</evidence>
<keyword evidence="9 16" id="KW-0227">DNA damage</keyword>
<evidence type="ECO:0000259" key="20">
    <source>
        <dbReference type="SMART" id="SM01347"/>
    </source>
</evidence>
<dbReference type="AlphaFoldDB" id="A5DLP0"/>
<protein>
    <recommendedName>
        <fullName evidence="16">Double-strand break repair protein</fullName>
    </recommendedName>
</protein>
<dbReference type="GO" id="GO:0035861">
    <property type="term" value="C:site of double-strand break"/>
    <property type="evidence" value="ECO:0007669"/>
    <property type="project" value="EnsemblFungi"/>
</dbReference>
<dbReference type="GO" id="GO:0062176">
    <property type="term" value="P:R-loop processing"/>
    <property type="evidence" value="ECO:0007669"/>
    <property type="project" value="EnsemblFungi"/>
</dbReference>
<dbReference type="GO" id="GO:0003691">
    <property type="term" value="F:double-stranded telomeric DNA binding"/>
    <property type="evidence" value="ECO:0007669"/>
    <property type="project" value="EnsemblFungi"/>
</dbReference>
<comment type="subcellular location">
    <subcellularLocation>
        <location evidence="3">Chromosome</location>
    </subcellularLocation>
    <subcellularLocation>
        <location evidence="2 16">Nucleus</location>
    </subcellularLocation>
</comment>
<keyword evidence="7" id="KW-0479">Metal-binding</keyword>
<evidence type="ECO:0000256" key="18">
    <source>
        <dbReference type="RuleBase" id="RU003447"/>
    </source>
</evidence>
<feature type="compositionally biased region" description="Basic residues" evidence="19">
    <location>
        <begin position="611"/>
        <end position="621"/>
    </location>
</feature>
<dbReference type="GO" id="GO:0004017">
    <property type="term" value="F:AMP kinase activity"/>
    <property type="evidence" value="ECO:0007669"/>
    <property type="project" value="EnsemblFungi"/>
</dbReference>
<dbReference type="GO" id="GO:0006303">
    <property type="term" value="P:double-strand break repair via nonhomologous end joining"/>
    <property type="evidence" value="ECO:0007669"/>
    <property type="project" value="EnsemblFungi"/>
</dbReference>
<keyword evidence="12 16" id="KW-0234">DNA repair</keyword>
<evidence type="ECO:0000256" key="13">
    <source>
        <dbReference type="ARBA" id="ARBA00023211"/>
    </source>
</evidence>
<feature type="compositionally biased region" description="Low complexity" evidence="19">
    <location>
        <begin position="519"/>
        <end position="530"/>
    </location>
</feature>
<reference evidence="21 22" key="1">
    <citation type="journal article" date="2009" name="Nature">
        <title>Evolution of pathogenicity and sexual reproduction in eight Candida genomes.</title>
        <authorList>
            <person name="Butler G."/>
            <person name="Rasmussen M.D."/>
            <person name="Lin M.F."/>
            <person name="Santos M.A."/>
            <person name="Sakthikumar S."/>
            <person name="Munro C.A."/>
            <person name="Rheinbay E."/>
            <person name="Grabherr M."/>
            <person name="Forche A."/>
            <person name="Reedy J.L."/>
            <person name="Agrafioti I."/>
            <person name="Arnaud M.B."/>
            <person name="Bates S."/>
            <person name="Brown A.J."/>
            <person name="Brunke S."/>
            <person name="Costanzo M.C."/>
            <person name="Fitzpatrick D.A."/>
            <person name="de Groot P.W."/>
            <person name="Harris D."/>
            <person name="Hoyer L.L."/>
            <person name="Hube B."/>
            <person name="Klis F.M."/>
            <person name="Kodira C."/>
            <person name="Lennard N."/>
            <person name="Logue M.E."/>
            <person name="Martin R."/>
            <person name="Neiman A.M."/>
            <person name="Nikolaou E."/>
            <person name="Quail M.A."/>
            <person name="Quinn J."/>
            <person name="Santos M.C."/>
            <person name="Schmitzberger F.F."/>
            <person name="Sherlock G."/>
            <person name="Shah P."/>
            <person name="Silverstein K.A."/>
            <person name="Skrzypek M.S."/>
            <person name="Soll D."/>
            <person name="Staggs R."/>
            <person name="Stansfield I."/>
            <person name="Stumpf M.P."/>
            <person name="Sudbery P.E."/>
            <person name="Srikantha T."/>
            <person name="Zeng Q."/>
            <person name="Berman J."/>
            <person name="Berriman M."/>
            <person name="Heitman J."/>
            <person name="Gow N.A."/>
            <person name="Lorenz M.C."/>
            <person name="Birren B.W."/>
            <person name="Kellis M."/>
            <person name="Cuomo C.A."/>
        </authorList>
    </citation>
    <scope>NUCLEOTIDE SEQUENCE [LARGE SCALE GENOMIC DNA]</scope>
    <source>
        <strain evidence="22">ATCC 6260 / CBS 566 / DSM 6381 / JCM 1539 / NBRC 10279 / NRRL Y-324</strain>
    </source>
</reference>
<dbReference type="GO" id="GO:0008296">
    <property type="term" value="F:3'-5'-DNA exonuclease activity"/>
    <property type="evidence" value="ECO:0007669"/>
    <property type="project" value="EnsemblFungi"/>
</dbReference>
<dbReference type="GO" id="GO:0010791">
    <property type="term" value="P:DNA double-strand break processing involved in repair via synthesis-dependent strand annealing"/>
    <property type="evidence" value="ECO:0007669"/>
    <property type="project" value="EnsemblFungi"/>
</dbReference>
<dbReference type="eggNOG" id="KOG2310">
    <property type="taxonomic scope" value="Eukaryota"/>
</dbReference>
<dbReference type="GO" id="GO:0000723">
    <property type="term" value="P:telomere maintenance"/>
    <property type="evidence" value="ECO:0007669"/>
    <property type="project" value="EnsemblFungi"/>
</dbReference>
<dbReference type="GO" id="GO:0030437">
    <property type="term" value="P:ascospore formation"/>
    <property type="evidence" value="ECO:0007669"/>
    <property type="project" value="EnsemblFungi"/>
</dbReference>
<keyword evidence="15 16" id="KW-0469">Meiosis</keyword>
<evidence type="ECO:0000256" key="16">
    <source>
        <dbReference type="PIRNR" id="PIRNR000882"/>
    </source>
</evidence>
<evidence type="ECO:0000313" key="22">
    <source>
        <dbReference type="Proteomes" id="UP000001997"/>
    </source>
</evidence>
<dbReference type="FunFam" id="3.60.21.10:FF:000011">
    <property type="entry name" value="Double-strand break repair protein"/>
    <property type="match status" value="1"/>
</dbReference>
<dbReference type="GO" id="GO:0035753">
    <property type="term" value="P:maintenance of DNA trinucleotide repeats"/>
    <property type="evidence" value="ECO:0007669"/>
    <property type="project" value="EnsemblFungi"/>
</dbReference>
<dbReference type="GO" id="GO:0030870">
    <property type="term" value="C:Mre11 complex"/>
    <property type="evidence" value="ECO:0007669"/>
    <property type="project" value="UniProtKB-UniRule"/>
</dbReference>
<dbReference type="HOGENOM" id="CLU_009535_3_0_1"/>
<name>A5DLP0_PICGU</name>
<dbReference type="InterPro" id="IPR041796">
    <property type="entry name" value="Mre11_N"/>
</dbReference>
<dbReference type="PIRSF" id="PIRSF000882">
    <property type="entry name" value="DSB_repair_MRE11"/>
    <property type="match status" value="1"/>
</dbReference>
<dbReference type="Gene3D" id="3.30.110.110">
    <property type="entry name" value="Mre11, capping domain"/>
    <property type="match status" value="1"/>
</dbReference>
<dbReference type="InterPro" id="IPR029052">
    <property type="entry name" value="Metallo-depent_PP-like"/>
</dbReference>
<dbReference type="STRING" id="294746.A5DLP0"/>
<keyword evidence="13 16" id="KW-0464">Manganese</keyword>
<evidence type="ECO:0000256" key="4">
    <source>
        <dbReference type="ARBA" id="ARBA00009028"/>
    </source>
</evidence>
<dbReference type="FunCoup" id="A5DLP0">
    <property type="interactions" value="997"/>
</dbReference>
<dbReference type="InParanoid" id="A5DLP0"/>
<keyword evidence="22" id="KW-1185">Reference proteome</keyword>
<organism evidence="21 22">
    <name type="scientific">Meyerozyma guilliermondii (strain ATCC 6260 / CBS 566 / DSM 6381 / JCM 1539 / NBRC 10279 / NRRL Y-324)</name>
    <name type="common">Yeast</name>
    <name type="synonym">Candida guilliermondii</name>
    <dbReference type="NCBI Taxonomy" id="294746"/>
    <lineage>
        <taxon>Eukaryota</taxon>
        <taxon>Fungi</taxon>
        <taxon>Dikarya</taxon>
        <taxon>Ascomycota</taxon>
        <taxon>Saccharomycotina</taxon>
        <taxon>Pichiomycetes</taxon>
        <taxon>Debaryomycetaceae</taxon>
        <taxon>Meyerozyma</taxon>
    </lineage>
</organism>
<feature type="compositionally biased region" description="Acidic residues" evidence="19">
    <location>
        <begin position="555"/>
        <end position="566"/>
    </location>
</feature>
<dbReference type="Pfam" id="PF04152">
    <property type="entry name" value="Mre11_DNA_bind"/>
    <property type="match status" value="1"/>
</dbReference>
<dbReference type="Pfam" id="PF00149">
    <property type="entry name" value="Metallophos"/>
    <property type="match status" value="1"/>
</dbReference>
<feature type="compositionally biased region" description="Basic and acidic residues" evidence="19">
    <location>
        <begin position="622"/>
        <end position="633"/>
    </location>
</feature>
<evidence type="ECO:0000256" key="14">
    <source>
        <dbReference type="ARBA" id="ARBA00023242"/>
    </source>
</evidence>
<evidence type="ECO:0000256" key="12">
    <source>
        <dbReference type="ARBA" id="ARBA00023204"/>
    </source>
</evidence>
<evidence type="ECO:0000256" key="8">
    <source>
        <dbReference type="ARBA" id="ARBA00022759"/>
    </source>
</evidence>
<dbReference type="GO" id="GO:0031573">
    <property type="term" value="P:mitotic intra-S DNA damage checkpoint signaling"/>
    <property type="evidence" value="ECO:0007669"/>
    <property type="project" value="EnsemblFungi"/>
</dbReference>
<keyword evidence="10 16" id="KW-0378">Hydrolase</keyword>
<dbReference type="GO" id="GO:0007095">
    <property type="term" value="P:mitotic G2 DNA damage checkpoint signaling"/>
    <property type="evidence" value="ECO:0007669"/>
    <property type="project" value="TreeGrafter"/>
</dbReference>
<feature type="domain" description="Mre11 DNA-binding" evidence="20">
    <location>
        <begin position="294"/>
        <end position="449"/>
    </location>
</feature>
<dbReference type="VEuPathDB" id="FungiDB:PGUG_04191"/>
<dbReference type="EMBL" id="CH408159">
    <property type="protein sequence ID" value="EDK40093.2"/>
    <property type="molecule type" value="Genomic_DNA"/>
</dbReference>
<dbReference type="GO" id="GO:0043047">
    <property type="term" value="F:single-stranded telomeric DNA binding"/>
    <property type="evidence" value="ECO:0007669"/>
    <property type="project" value="EnsemblFungi"/>
</dbReference>
<dbReference type="Gene3D" id="3.60.21.10">
    <property type="match status" value="1"/>
</dbReference>
<feature type="compositionally biased region" description="Basic residues" evidence="19">
    <location>
        <begin position="531"/>
        <end position="542"/>
    </location>
</feature>
<dbReference type="InterPro" id="IPR007281">
    <property type="entry name" value="Mre11_DNA-bd"/>
</dbReference>
<evidence type="ECO:0000256" key="3">
    <source>
        <dbReference type="ARBA" id="ARBA00004286"/>
    </source>
</evidence>
<comment type="similarity">
    <text evidence="4 16 18">Belongs to the MRE11/RAD32 family.</text>
</comment>
<keyword evidence="8 16" id="KW-0255">Endonuclease</keyword>
<dbReference type="GeneID" id="5125283"/>
<evidence type="ECO:0000256" key="19">
    <source>
        <dbReference type="SAM" id="MobiDB-lite"/>
    </source>
</evidence>
<dbReference type="GO" id="GO:0030145">
    <property type="term" value="F:manganese ion binding"/>
    <property type="evidence" value="ECO:0007669"/>
    <property type="project" value="UniProtKB-UniRule"/>
</dbReference>
<dbReference type="SUPFAM" id="SSF56300">
    <property type="entry name" value="Metallo-dependent phosphatases"/>
    <property type="match status" value="1"/>
</dbReference>
<dbReference type="PANTHER" id="PTHR10139:SF1">
    <property type="entry name" value="DOUBLE-STRAND BREAK REPAIR PROTEIN MRE11"/>
    <property type="match status" value="1"/>
</dbReference>
<dbReference type="InterPro" id="IPR038487">
    <property type="entry name" value="Mre11_capping_dom"/>
</dbReference>
<keyword evidence="5" id="KW-0158">Chromosome</keyword>
<dbReference type="SMART" id="SM01347">
    <property type="entry name" value="Mre11_DNA_bind"/>
    <property type="match status" value="1"/>
</dbReference>
<dbReference type="NCBIfam" id="TIGR00583">
    <property type="entry name" value="mre11"/>
    <property type="match status" value="1"/>
</dbReference>
<dbReference type="RefSeq" id="XP_001483462.2">
    <property type="nucleotide sequence ID" value="XM_001483412.1"/>
</dbReference>
<comment type="function">
    <text evidence="16">Core component of the MRN complex, which plays a central role in double-strand break (DSB) repair, DNA recombination, maintenance of telomere integrity and meiosis. The MRN complex is involved in the repair of DNA double-strand breaks (DSBs) via homologous recombination (HR), an error-free mechanism which primarily occurs during S and G2 phases. The complex (1) mediates the end resection of damaged DNA, which generates proper single-stranded DNA, a key initial steps in HR, and is (2) required for the recruitment of other repair factors and efficient activation of ATM and ATR upon DNA damage. Within the MRN complex, MRE11 possesses both single-strand endonuclease activity and double-strand-specific 3'-5' exonuclease activity. MRE11 first endonucleolytically cleaves the 5' strand at DNA DSB ends to prevent non-homologous end joining (NHEJ) and licence HR. It then generates a single-stranded DNA gap via 3' to 5' exonucleolytic degradation, which is required for single-strand invasion and recombination.</text>
</comment>
<evidence type="ECO:0000256" key="17">
    <source>
        <dbReference type="PIRSR" id="PIRSR000882-1"/>
    </source>
</evidence>
<dbReference type="GO" id="GO:0006284">
    <property type="term" value="P:base-excision repair"/>
    <property type="evidence" value="ECO:0007669"/>
    <property type="project" value="EnsemblFungi"/>
</dbReference>
<evidence type="ECO:0000256" key="9">
    <source>
        <dbReference type="ARBA" id="ARBA00022763"/>
    </source>
</evidence>
<dbReference type="Proteomes" id="UP000001997">
    <property type="component" value="Unassembled WGS sequence"/>
</dbReference>
<proteinExistence type="inferred from homology"/>
<keyword evidence="14 16" id="KW-0539">Nucleus</keyword>
<dbReference type="InterPro" id="IPR004843">
    <property type="entry name" value="Calcineurin-like_PHP"/>
</dbReference>